<reference evidence="1" key="1">
    <citation type="submission" date="2015-12" db="EMBL/GenBank/DDBJ databases">
        <title>Gene expression during late stages of embryo sac development: a critical building block for successful pollen-pistil interactions.</title>
        <authorList>
            <person name="Liu Y."/>
            <person name="Joly V."/>
            <person name="Sabar M."/>
            <person name="Matton D.P."/>
        </authorList>
    </citation>
    <scope>NUCLEOTIDE SEQUENCE</scope>
</reference>
<dbReference type="EMBL" id="GEDG01026124">
    <property type="protein sequence ID" value="JAP14757.1"/>
    <property type="molecule type" value="Transcribed_RNA"/>
</dbReference>
<sequence length="74" mass="9012">MFVLTSDCSRIFFLFHFFLVLGSLKSLIFRSSDRLSTPCHRPLCFYIWIHFNHHHSIISYHHHSIISYHHHILY</sequence>
<organism evidence="1">
    <name type="scientific">Solanum chacoense</name>
    <name type="common">Chaco potato</name>
    <dbReference type="NCBI Taxonomy" id="4108"/>
    <lineage>
        <taxon>Eukaryota</taxon>
        <taxon>Viridiplantae</taxon>
        <taxon>Streptophyta</taxon>
        <taxon>Embryophyta</taxon>
        <taxon>Tracheophyta</taxon>
        <taxon>Spermatophyta</taxon>
        <taxon>Magnoliopsida</taxon>
        <taxon>eudicotyledons</taxon>
        <taxon>Gunneridae</taxon>
        <taxon>Pentapetalae</taxon>
        <taxon>asterids</taxon>
        <taxon>lamiids</taxon>
        <taxon>Solanales</taxon>
        <taxon>Solanaceae</taxon>
        <taxon>Solanoideae</taxon>
        <taxon>Solaneae</taxon>
        <taxon>Solanum</taxon>
    </lineage>
</organism>
<evidence type="ECO:0000313" key="1">
    <source>
        <dbReference type="EMBL" id="JAP14757.1"/>
    </source>
</evidence>
<dbReference type="AlphaFoldDB" id="A0A0V0H303"/>
<proteinExistence type="predicted"/>
<accession>A0A0V0H303</accession>
<protein>
    <submittedName>
        <fullName evidence="1">Putative ovule protein</fullName>
    </submittedName>
</protein>
<name>A0A0V0H303_SOLCH</name>